<dbReference type="EMBL" id="JANBUN010000593">
    <property type="protein sequence ID" value="KAJ2802604.1"/>
    <property type="molecule type" value="Genomic_DNA"/>
</dbReference>
<keyword evidence="2" id="KW-1185">Reference proteome</keyword>
<accession>A0ACC1L6W0</accession>
<evidence type="ECO:0000313" key="2">
    <source>
        <dbReference type="Proteomes" id="UP001140087"/>
    </source>
</evidence>
<evidence type="ECO:0000313" key="1">
    <source>
        <dbReference type="EMBL" id="KAJ2802604.1"/>
    </source>
</evidence>
<proteinExistence type="predicted"/>
<comment type="caution">
    <text evidence="1">The sequence shown here is derived from an EMBL/GenBank/DDBJ whole genome shotgun (WGS) entry which is preliminary data.</text>
</comment>
<name>A0ACC1L6W0_9FUNG</name>
<keyword evidence="1" id="KW-0560">Oxidoreductase</keyword>
<dbReference type="Proteomes" id="UP001140087">
    <property type="component" value="Unassembled WGS sequence"/>
</dbReference>
<gene>
    <name evidence="1" type="primary">MDV1</name>
    <name evidence="1" type="ORF">H4R21_002354</name>
</gene>
<protein>
    <submittedName>
        <fullName evidence="1">Mitochondrial fission protein</fullName>
        <ecNumber evidence="1">1.14.11.27</ecNumber>
    </submittedName>
</protein>
<dbReference type="EC" id="1.14.11.27" evidence="1"/>
<organism evidence="1 2">
    <name type="scientific">Coemansia helicoidea</name>
    <dbReference type="NCBI Taxonomy" id="1286919"/>
    <lineage>
        <taxon>Eukaryota</taxon>
        <taxon>Fungi</taxon>
        <taxon>Fungi incertae sedis</taxon>
        <taxon>Zoopagomycota</taxon>
        <taxon>Kickxellomycotina</taxon>
        <taxon>Kickxellomycetes</taxon>
        <taxon>Kickxellales</taxon>
        <taxon>Kickxellaceae</taxon>
        <taxon>Coemansia</taxon>
    </lineage>
</organism>
<sequence>MRPRKAIESEPNERDYSASHGIVVDLVHKVLYRFGSQPLLRRLLHSGRELASPDTQQKPIAAGRPWFGRSGEPQAHTLAASTLPSGAPSLGESPSLLAGFNAFLEKEHGRDSCRSVRSPVTSPAADDVPPLELSPEAFEAMLQATPPEIMPAVLAERKSEYGEHLRHLERARKDLLSRLADLDNRILRAVEERKAIGDRLGALSSEEDEDRKGAQQAESPGGLPAGANAKTVVEDVSDDDGDDEGISYEQDDAPRLRKLANVFCGHYGAITAVDCDSTMGLAASGSLDTQVRIWDMATGECQHTISGHNDIVRQVQFHDRFLLTASNDCRIRMWDLSLLDSVKPRPSTRVMREEYVPRERRHQDSSSSSNTDAEDDDDGGHMEMTLQSTTPLMTPSICRYMPPLELCCETTLVGHADAVTCFQATGNTLISGSADKTVREWDLVSGALRQTIDVAWAARDSLAPPRTRPASMWATMPSRAPPVARPPLPFGADGGHAARGTECGDGGFVGALQFYECALATGSADGCLRLWDLRTAQAHRQMHGHTKPITSLQFDDRSVLTGSLDGTAILWDLRTGHIVQRLELGNLVTAVQLRRRPATAAAGHAASYDMECWAAARDPFLHRYMASSMQRVRYAADYGRANDRRSRLQIVAQSTGVSAITRIRCLGDDAMVSGDADGVVKIWQL</sequence>
<reference evidence="1" key="1">
    <citation type="submission" date="2022-07" db="EMBL/GenBank/DDBJ databases">
        <title>Phylogenomic reconstructions and comparative analyses of Kickxellomycotina fungi.</title>
        <authorList>
            <person name="Reynolds N.K."/>
            <person name="Stajich J.E."/>
            <person name="Barry K."/>
            <person name="Grigoriev I.V."/>
            <person name="Crous P."/>
            <person name="Smith M.E."/>
        </authorList>
    </citation>
    <scope>NUCLEOTIDE SEQUENCE</scope>
    <source>
        <strain evidence="1">BCRC 34780</strain>
    </source>
</reference>